<accession>A0AA96KTK1</accession>
<reference evidence="1" key="1">
    <citation type="submission" date="2023-08" db="EMBL/GenBank/DDBJ databases">
        <authorList>
            <person name="Nazir A."/>
        </authorList>
    </citation>
    <scope>NUCLEOTIDE SEQUENCE</scope>
</reference>
<protein>
    <submittedName>
        <fullName evidence="1">Uncharacterized protein</fullName>
    </submittedName>
</protein>
<sequence>MENYEDIANAKFSVTERNKLDGCIYIKDNDTGNYVGLYGKIFRAKSVTKAAETLWQLKEAYKTQLMNEEK</sequence>
<name>A0AA96KTK1_9CAUD</name>
<evidence type="ECO:0000313" key="1">
    <source>
        <dbReference type="EMBL" id="WNO47550.1"/>
    </source>
</evidence>
<proteinExistence type="predicted"/>
<dbReference type="EMBL" id="OR481006">
    <property type="protein sequence ID" value="WNO47550.1"/>
    <property type="molecule type" value="Genomic_DNA"/>
</dbReference>
<organism evidence="1">
    <name type="scientific">Staphylococcus phage vB_VibM_10AMN12</name>
    <dbReference type="NCBI Taxonomy" id="3076785"/>
    <lineage>
        <taxon>Viruses</taxon>
        <taxon>Duplodnaviria</taxon>
        <taxon>Heunggongvirae</taxon>
        <taxon>Uroviricota</taxon>
        <taxon>Caudoviricetes</taxon>
    </lineage>
</organism>